<evidence type="ECO:0000259" key="1">
    <source>
        <dbReference type="Pfam" id="PF13144"/>
    </source>
</evidence>
<dbReference type="AlphaFoldDB" id="K0NBK3"/>
<name>K0NBK3_DESTT</name>
<sequence length="319" mass="36135">MAFQSVWTVCLSANNDNDENLLNSDIRITIKETNLVKQSQVFLGDISEIQANGFLKEALAKIVVSSSPKPDQIKSFDKKKIISIIRGQRYLPDNIIMISPRRIYVKRLGQVISKQDVRQFVEQYLSQIFKNQDYQLKTFNVRGLETYPQGKLQFCPDSDDMLDKHGKLSFYLDVVIDGNKEDRLSVSGLVALYDNVLHTTRSYAKGETISKETVCLKKENVFEIGRTGIKTFEEISHKILNYSVRKGDILKTNFFADPPLIQKGDIITLVARNNNLEIITSGISKEDGFENELIKVESLSSGKLVRGIVKGKSRVEVAY</sequence>
<gene>
    <name evidence="2" type="primary">flgA</name>
    <name evidence="2" type="ordered locus">TOL2_C35570</name>
</gene>
<evidence type="ECO:0000313" key="3">
    <source>
        <dbReference type="Proteomes" id="UP000007347"/>
    </source>
</evidence>
<proteinExistence type="predicted"/>
<dbReference type="PANTHER" id="PTHR36307:SF1">
    <property type="entry name" value="FLAGELLA BASAL BODY P-RING FORMATION PROTEIN FLGA"/>
    <property type="match status" value="1"/>
</dbReference>
<accession>K0NBK3</accession>
<dbReference type="STRING" id="651182.TOL2_C35570"/>
<dbReference type="Pfam" id="PF13144">
    <property type="entry name" value="ChapFlgA"/>
    <property type="match status" value="1"/>
</dbReference>
<dbReference type="EMBL" id="FO203503">
    <property type="protein sequence ID" value="CCK81714.1"/>
    <property type="molecule type" value="Genomic_DNA"/>
</dbReference>
<feature type="domain" description="Flagella basal body P-ring formation protein FlgA SAF" evidence="1">
    <location>
        <begin position="195"/>
        <end position="317"/>
    </location>
</feature>
<dbReference type="Gene3D" id="3.90.1210.10">
    <property type="entry name" value="Antifreeze-like/N-acetylneuraminic acid synthase C-terminal domain"/>
    <property type="match status" value="1"/>
</dbReference>
<dbReference type="Gene3D" id="2.30.30.760">
    <property type="match status" value="1"/>
</dbReference>
<dbReference type="HOGENOM" id="CLU_071270_0_0_7"/>
<dbReference type="NCBIfam" id="TIGR03170">
    <property type="entry name" value="flgA_cterm"/>
    <property type="match status" value="1"/>
</dbReference>
<dbReference type="KEGG" id="dto:TOL2_C35570"/>
<organism evidence="2 3">
    <name type="scientific">Desulfobacula toluolica (strain DSM 7467 / Tol2)</name>
    <dbReference type="NCBI Taxonomy" id="651182"/>
    <lineage>
        <taxon>Bacteria</taxon>
        <taxon>Pseudomonadati</taxon>
        <taxon>Thermodesulfobacteriota</taxon>
        <taxon>Desulfobacteria</taxon>
        <taxon>Desulfobacterales</taxon>
        <taxon>Desulfobacteraceae</taxon>
        <taxon>Desulfobacula</taxon>
    </lineage>
</organism>
<protein>
    <submittedName>
        <fullName evidence="2">FlgA: chaperone for P-ring protein</fullName>
    </submittedName>
</protein>
<keyword evidence="3" id="KW-1185">Reference proteome</keyword>
<dbReference type="PANTHER" id="PTHR36307">
    <property type="entry name" value="FLAGELLA BASAL BODY P-RING FORMATION PROTEIN FLGA"/>
    <property type="match status" value="1"/>
</dbReference>
<dbReference type="GO" id="GO:0044780">
    <property type="term" value="P:bacterial-type flagellum assembly"/>
    <property type="evidence" value="ECO:0007669"/>
    <property type="project" value="InterPro"/>
</dbReference>
<dbReference type="InterPro" id="IPR039246">
    <property type="entry name" value="Flagellar_FlgA"/>
</dbReference>
<dbReference type="InterPro" id="IPR017585">
    <property type="entry name" value="SAF_FlgA"/>
</dbReference>
<dbReference type="Proteomes" id="UP000007347">
    <property type="component" value="Chromosome"/>
</dbReference>
<evidence type="ECO:0000313" key="2">
    <source>
        <dbReference type="EMBL" id="CCK81714.1"/>
    </source>
</evidence>
<reference evidence="2 3" key="1">
    <citation type="journal article" date="2013" name="Environ. Microbiol.">
        <title>Complete genome, catabolic sub-proteomes and key-metabolites of Desulfobacula toluolica Tol2, a marine, aromatic compound-degrading, sulfate-reducing bacterium.</title>
        <authorList>
            <person name="Wohlbrand L."/>
            <person name="Jacob J.H."/>
            <person name="Kube M."/>
            <person name="Mussmann M."/>
            <person name="Jarling R."/>
            <person name="Beck A."/>
            <person name="Amann R."/>
            <person name="Wilkes H."/>
            <person name="Reinhardt R."/>
            <person name="Rabus R."/>
        </authorList>
    </citation>
    <scope>NUCLEOTIDE SEQUENCE [LARGE SCALE GENOMIC DNA]</scope>
    <source>
        <strain evidence="3">DSM 7467 / Tol2</strain>
    </source>
</reference>